<keyword evidence="2" id="KW-0472">Membrane</keyword>
<feature type="region of interest" description="Disordered" evidence="1">
    <location>
        <begin position="104"/>
        <end position="123"/>
    </location>
</feature>
<feature type="compositionally biased region" description="Low complexity" evidence="1">
    <location>
        <begin position="149"/>
        <end position="161"/>
    </location>
</feature>
<feature type="chain" id="PRO_5032992518" evidence="3">
    <location>
        <begin position="22"/>
        <end position="407"/>
    </location>
</feature>
<keyword evidence="5" id="KW-1185">Reference proteome</keyword>
<feature type="region of interest" description="Disordered" evidence="1">
    <location>
        <begin position="382"/>
        <end position="407"/>
    </location>
</feature>
<proteinExistence type="predicted"/>
<sequence length="407" mass="45442">MFSLHWLVMDVLGLWTACSRALELRGGGVQAYEKALIGWIFVLSFVAFGVLGVALFEHSAEVATGFPVATWSRRIAAGSMFGFLVGAEGLGTGAVTVNMPPRTRKQAREVAKHQEFNSDGSVASEHVPIVAQPQQFEQPGDSLTQGILFPQGGPQQQQQQSFPPPPPPPPAVMEQWWRAMFQGPWQYQQYLQYPQYQPYQPYQQMPAGESWVHELERTFETMDCTELDHVSGESHRLGAGVSVSVAAEWWLREVFFVPEPLGQSRECFLFFFFGDRRCWPDLKGVTVEVQGHQLPARLFALQLHDFDAILSMDCMFSLHRLVKDVLGSGTACSRALELGGGGVQAYEKALIWWILVLRRGTVVRPDYSIVFTLVPHLTPTGGARHGPLVEGETSQQFPPRRTEETVP</sequence>
<organism evidence="4 5">
    <name type="scientific">Colocasia esculenta</name>
    <name type="common">Wild taro</name>
    <name type="synonym">Arum esculentum</name>
    <dbReference type="NCBI Taxonomy" id="4460"/>
    <lineage>
        <taxon>Eukaryota</taxon>
        <taxon>Viridiplantae</taxon>
        <taxon>Streptophyta</taxon>
        <taxon>Embryophyta</taxon>
        <taxon>Tracheophyta</taxon>
        <taxon>Spermatophyta</taxon>
        <taxon>Magnoliopsida</taxon>
        <taxon>Liliopsida</taxon>
        <taxon>Araceae</taxon>
        <taxon>Aroideae</taxon>
        <taxon>Colocasieae</taxon>
        <taxon>Colocasia</taxon>
    </lineage>
</organism>
<gene>
    <name evidence="4" type="ORF">Taro_040000</name>
</gene>
<name>A0A843WAR6_COLES</name>
<reference evidence="4" key="1">
    <citation type="submission" date="2017-07" db="EMBL/GenBank/DDBJ databases">
        <title>Taro Niue Genome Assembly and Annotation.</title>
        <authorList>
            <person name="Atibalentja N."/>
            <person name="Keating K."/>
            <person name="Fields C.J."/>
        </authorList>
    </citation>
    <scope>NUCLEOTIDE SEQUENCE</scope>
    <source>
        <strain evidence="4">Niue_2</strain>
        <tissue evidence="4">Leaf</tissue>
    </source>
</reference>
<accession>A0A843WAR6</accession>
<feature type="transmembrane region" description="Helical" evidence="2">
    <location>
        <begin position="36"/>
        <end position="56"/>
    </location>
</feature>
<dbReference type="Proteomes" id="UP000652761">
    <property type="component" value="Unassembled WGS sequence"/>
</dbReference>
<evidence type="ECO:0000313" key="4">
    <source>
        <dbReference type="EMBL" id="MQM07162.1"/>
    </source>
</evidence>
<evidence type="ECO:0000256" key="2">
    <source>
        <dbReference type="SAM" id="Phobius"/>
    </source>
</evidence>
<feature type="signal peptide" evidence="3">
    <location>
        <begin position="1"/>
        <end position="21"/>
    </location>
</feature>
<keyword evidence="2" id="KW-1133">Transmembrane helix</keyword>
<feature type="transmembrane region" description="Helical" evidence="2">
    <location>
        <begin position="76"/>
        <end position="98"/>
    </location>
</feature>
<feature type="compositionally biased region" description="Basic and acidic residues" evidence="1">
    <location>
        <begin position="106"/>
        <end position="116"/>
    </location>
</feature>
<protein>
    <submittedName>
        <fullName evidence="4">Uncharacterized protein</fullName>
    </submittedName>
</protein>
<evidence type="ECO:0000313" key="5">
    <source>
        <dbReference type="Proteomes" id="UP000652761"/>
    </source>
</evidence>
<feature type="region of interest" description="Disordered" evidence="1">
    <location>
        <begin position="141"/>
        <end position="169"/>
    </location>
</feature>
<dbReference type="EMBL" id="NMUH01003809">
    <property type="protein sequence ID" value="MQM07162.1"/>
    <property type="molecule type" value="Genomic_DNA"/>
</dbReference>
<dbReference type="AlphaFoldDB" id="A0A843WAR6"/>
<keyword evidence="3" id="KW-0732">Signal</keyword>
<comment type="caution">
    <text evidence="4">The sequence shown here is derived from an EMBL/GenBank/DDBJ whole genome shotgun (WGS) entry which is preliminary data.</text>
</comment>
<keyword evidence="2" id="KW-0812">Transmembrane</keyword>
<evidence type="ECO:0000256" key="3">
    <source>
        <dbReference type="SAM" id="SignalP"/>
    </source>
</evidence>
<evidence type="ECO:0000256" key="1">
    <source>
        <dbReference type="SAM" id="MobiDB-lite"/>
    </source>
</evidence>